<sequence length="138" mass="15614">MKLNPSVPLETQLRNFERKVDFMEMRQYENPLQVYRNHADAPRCPKLQKATIGGAPLHRVSAVGTSTRTQQAPGNNFRLRVNLVDGNDQIPDPTPAEVGESEVMHIHDLVDKSYVDSEDELMETEQGPANWEEEISSN</sequence>
<accession>A0A0L0G7L4</accession>
<evidence type="ECO:0000313" key="3">
    <source>
        <dbReference type="Proteomes" id="UP000054560"/>
    </source>
</evidence>
<evidence type="ECO:0000256" key="1">
    <source>
        <dbReference type="SAM" id="MobiDB-lite"/>
    </source>
</evidence>
<dbReference type="Proteomes" id="UP000054560">
    <property type="component" value="Unassembled WGS sequence"/>
</dbReference>
<gene>
    <name evidence="2" type="ORF">SARC_02781</name>
</gene>
<keyword evidence="3" id="KW-1185">Reference proteome</keyword>
<proteinExistence type="predicted"/>
<reference evidence="2 3" key="1">
    <citation type="submission" date="2011-02" db="EMBL/GenBank/DDBJ databases">
        <title>The Genome Sequence of Sphaeroforma arctica JP610.</title>
        <authorList>
            <consortium name="The Broad Institute Genome Sequencing Platform"/>
            <person name="Russ C."/>
            <person name="Cuomo C."/>
            <person name="Young S.K."/>
            <person name="Zeng Q."/>
            <person name="Gargeya S."/>
            <person name="Alvarado L."/>
            <person name="Berlin A."/>
            <person name="Chapman S.B."/>
            <person name="Chen Z."/>
            <person name="Freedman E."/>
            <person name="Gellesch M."/>
            <person name="Goldberg J."/>
            <person name="Griggs A."/>
            <person name="Gujja S."/>
            <person name="Heilman E."/>
            <person name="Heiman D."/>
            <person name="Howarth C."/>
            <person name="Mehta T."/>
            <person name="Neiman D."/>
            <person name="Pearson M."/>
            <person name="Roberts A."/>
            <person name="Saif S."/>
            <person name="Shea T."/>
            <person name="Shenoy N."/>
            <person name="Sisk P."/>
            <person name="Stolte C."/>
            <person name="Sykes S."/>
            <person name="White J."/>
            <person name="Yandava C."/>
            <person name="Burger G."/>
            <person name="Gray M.W."/>
            <person name="Holland P.W.H."/>
            <person name="King N."/>
            <person name="Lang F.B.F."/>
            <person name="Roger A.J."/>
            <person name="Ruiz-Trillo I."/>
            <person name="Haas B."/>
            <person name="Nusbaum C."/>
            <person name="Birren B."/>
        </authorList>
    </citation>
    <scope>NUCLEOTIDE SEQUENCE [LARGE SCALE GENOMIC DNA]</scope>
    <source>
        <strain evidence="2 3">JP610</strain>
    </source>
</reference>
<evidence type="ECO:0000313" key="2">
    <source>
        <dbReference type="EMBL" id="KNC85027.1"/>
    </source>
</evidence>
<dbReference type="AlphaFoldDB" id="A0A0L0G7L4"/>
<dbReference type="EMBL" id="KQ241725">
    <property type="protein sequence ID" value="KNC85027.1"/>
    <property type="molecule type" value="Genomic_DNA"/>
</dbReference>
<dbReference type="RefSeq" id="XP_014158929.1">
    <property type="nucleotide sequence ID" value="XM_014303454.1"/>
</dbReference>
<dbReference type="GeneID" id="25903285"/>
<name>A0A0L0G7L4_9EUKA</name>
<protein>
    <submittedName>
        <fullName evidence="2">Uncharacterized protein</fullName>
    </submittedName>
</protein>
<organism evidence="2 3">
    <name type="scientific">Sphaeroforma arctica JP610</name>
    <dbReference type="NCBI Taxonomy" id="667725"/>
    <lineage>
        <taxon>Eukaryota</taxon>
        <taxon>Ichthyosporea</taxon>
        <taxon>Ichthyophonida</taxon>
        <taxon>Sphaeroforma</taxon>
    </lineage>
</organism>
<feature type="region of interest" description="Disordered" evidence="1">
    <location>
        <begin position="118"/>
        <end position="138"/>
    </location>
</feature>